<organism evidence="3 4">
    <name type="scientific">Rhynchospora tenuis</name>
    <dbReference type="NCBI Taxonomy" id="198213"/>
    <lineage>
        <taxon>Eukaryota</taxon>
        <taxon>Viridiplantae</taxon>
        <taxon>Streptophyta</taxon>
        <taxon>Embryophyta</taxon>
        <taxon>Tracheophyta</taxon>
        <taxon>Spermatophyta</taxon>
        <taxon>Magnoliopsida</taxon>
        <taxon>Liliopsida</taxon>
        <taxon>Poales</taxon>
        <taxon>Cyperaceae</taxon>
        <taxon>Cyperoideae</taxon>
        <taxon>Rhynchosporeae</taxon>
        <taxon>Rhynchospora</taxon>
    </lineage>
</organism>
<proteinExistence type="predicted"/>
<reference evidence="3 4" key="1">
    <citation type="journal article" date="2022" name="Cell">
        <title>Repeat-based holocentromeres influence genome architecture and karyotype evolution.</title>
        <authorList>
            <person name="Hofstatter P.G."/>
            <person name="Thangavel G."/>
            <person name="Lux T."/>
            <person name="Neumann P."/>
            <person name="Vondrak T."/>
            <person name="Novak P."/>
            <person name="Zhang M."/>
            <person name="Costa L."/>
            <person name="Castellani M."/>
            <person name="Scott A."/>
            <person name="Toegelov H."/>
            <person name="Fuchs J."/>
            <person name="Mata-Sucre Y."/>
            <person name="Dias Y."/>
            <person name="Vanzela A.L.L."/>
            <person name="Huettel B."/>
            <person name="Almeida C.C.S."/>
            <person name="Simkova H."/>
            <person name="Souza G."/>
            <person name="Pedrosa-Harand A."/>
            <person name="Macas J."/>
            <person name="Mayer K.F.X."/>
            <person name="Houben A."/>
            <person name="Marques A."/>
        </authorList>
    </citation>
    <scope>NUCLEOTIDE SEQUENCE [LARGE SCALE GENOMIC DNA]</scope>
    <source>
        <strain evidence="3">RhyTen1mFocal</strain>
    </source>
</reference>
<dbReference type="AlphaFoldDB" id="A0AAD5Z8B6"/>
<sequence>MVVHRFRSAGAGVLSFASLKRKSSNTVSAVRDAYLSTKEVFERHRVVFTIGTSIASVLTAWAGYSIRHAHQTNVEKRLRAIEESLKSSYDVEHEEIKKIVSSGNVSMSACVATAWTTLVIGYALGWRGGAWYTNRRIQREQLKSLGQIKPRRWKLKLPSRPLIQPLLKFRGSRTNLKSENSSPAPATPPVSTSDNINTT</sequence>
<dbReference type="PANTHER" id="PTHR36703:SF1">
    <property type="entry name" value="TRIACYLGLYCEROL LIPASE-LIKE PROTEIN"/>
    <property type="match status" value="1"/>
</dbReference>
<evidence type="ECO:0000313" key="4">
    <source>
        <dbReference type="Proteomes" id="UP001210211"/>
    </source>
</evidence>
<protein>
    <submittedName>
        <fullName evidence="3">Uncharacterized protein</fullName>
    </submittedName>
</protein>
<dbReference type="Proteomes" id="UP001210211">
    <property type="component" value="Unassembled WGS sequence"/>
</dbReference>
<comment type="caution">
    <text evidence="3">The sequence shown here is derived from an EMBL/GenBank/DDBJ whole genome shotgun (WGS) entry which is preliminary data.</text>
</comment>
<feature type="compositionally biased region" description="Low complexity" evidence="1">
    <location>
        <begin position="181"/>
        <end position="193"/>
    </location>
</feature>
<keyword evidence="2" id="KW-0812">Transmembrane</keyword>
<dbReference type="PANTHER" id="PTHR36703">
    <property type="entry name" value="TRIACYLGLYCEROL LIPASE-LIKE PROTEIN"/>
    <property type="match status" value="1"/>
</dbReference>
<feature type="transmembrane region" description="Helical" evidence="2">
    <location>
        <begin position="105"/>
        <end position="126"/>
    </location>
</feature>
<evidence type="ECO:0000313" key="3">
    <source>
        <dbReference type="EMBL" id="KAJ3688810.1"/>
    </source>
</evidence>
<dbReference type="EMBL" id="JAMRDG010000002">
    <property type="protein sequence ID" value="KAJ3688810.1"/>
    <property type="molecule type" value="Genomic_DNA"/>
</dbReference>
<feature type="region of interest" description="Disordered" evidence="1">
    <location>
        <begin position="174"/>
        <end position="199"/>
    </location>
</feature>
<keyword evidence="4" id="KW-1185">Reference proteome</keyword>
<feature type="transmembrane region" description="Helical" evidence="2">
    <location>
        <begin position="46"/>
        <end position="64"/>
    </location>
</feature>
<keyword evidence="2" id="KW-1133">Transmembrane helix</keyword>
<accession>A0AAD5Z8B6</accession>
<gene>
    <name evidence="3" type="ORF">LUZ61_017974</name>
</gene>
<name>A0AAD5Z8B6_9POAL</name>
<keyword evidence="2" id="KW-0472">Membrane</keyword>
<evidence type="ECO:0000256" key="1">
    <source>
        <dbReference type="SAM" id="MobiDB-lite"/>
    </source>
</evidence>
<evidence type="ECO:0000256" key="2">
    <source>
        <dbReference type="SAM" id="Phobius"/>
    </source>
</evidence>